<dbReference type="InterPro" id="IPR013783">
    <property type="entry name" value="Ig-like_fold"/>
</dbReference>
<evidence type="ECO:0000313" key="4">
    <source>
        <dbReference type="Proteomes" id="UP000266292"/>
    </source>
</evidence>
<sequence length="467" mass="51763">MKMIKHTPHLVSCLAMVLMTCFFVACTPDDMEEELGPVPTSDIVTFSATPSDDNANIINFQNQTPGVIKALWDLGNGTTTEGTNVSGTYALAGDYTVKLTVFTKSGYTSNTQTIHIDNTDETLLNREDYNFLTGGADSLNGKTWVFAPVGPMNFGGPPEAPSSWWSQALAAQNDCMKDDKYVFKLQGFGFENKSGGSMWGIADGQENVCVPQTPAANSTWTLYEADGKTMLSVSNGETIAWDDDEGTYEVVELTENRLHIRKVCCGGGGVRNYVLVPEGYDVPVVEKPYKIADIYDNFDEEGNIAWKKDALTLKEDYDNPAPVPVNTSAKVALYAKQEGQPYAFANMFTDFDHKLDLRERHVFKLKVFIPGYNDFETAAGESWVTDKRLQKQVSVKLQDASAAEPWANQVELKQQVNELDKWVELTFDFGAAETISRKDFDRIVIQVGGEGNYVPGIFFLDDFELVK</sequence>
<dbReference type="InterPro" id="IPR035986">
    <property type="entry name" value="PKD_dom_sf"/>
</dbReference>
<feature type="domain" description="PKD" evidence="2">
    <location>
        <begin position="72"/>
        <end position="116"/>
    </location>
</feature>
<gene>
    <name evidence="3" type="ORF">CA264_12535</name>
</gene>
<dbReference type="PROSITE" id="PS50093">
    <property type="entry name" value="PKD"/>
    <property type="match status" value="1"/>
</dbReference>
<feature type="signal peptide" evidence="1">
    <location>
        <begin position="1"/>
        <end position="25"/>
    </location>
</feature>
<dbReference type="InterPro" id="IPR022409">
    <property type="entry name" value="PKD/Chitinase_dom"/>
</dbReference>
<organism evidence="3 4">
    <name type="scientific">Pontibacter actiniarum</name>
    <dbReference type="NCBI Taxonomy" id="323450"/>
    <lineage>
        <taxon>Bacteria</taxon>
        <taxon>Pseudomonadati</taxon>
        <taxon>Bacteroidota</taxon>
        <taxon>Cytophagia</taxon>
        <taxon>Cytophagales</taxon>
        <taxon>Hymenobacteraceae</taxon>
        <taxon>Pontibacter</taxon>
    </lineage>
</organism>
<dbReference type="InterPro" id="IPR000601">
    <property type="entry name" value="PKD_dom"/>
</dbReference>
<evidence type="ECO:0000256" key="1">
    <source>
        <dbReference type="SAM" id="SignalP"/>
    </source>
</evidence>
<dbReference type="OrthoDB" id="5381604at2"/>
<name>A0A1X9YTK5_9BACT</name>
<feature type="chain" id="PRO_5012327090" description="PKD domain-containing protein" evidence="1">
    <location>
        <begin position="26"/>
        <end position="467"/>
    </location>
</feature>
<dbReference type="STRING" id="709015.GCA_000472485_02539"/>
<dbReference type="EMBL" id="CP021235">
    <property type="protein sequence ID" value="ARS36193.1"/>
    <property type="molecule type" value="Genomic_DNA"/>
</dbReference>
<dbReference type="Proteomes" id="UP000266292">
    <property type="component" value="Chromosome"/>
</dbReference>
<dbReference type="SMART" id="SM00089">
    <property type="entry name" value="PKD"/>
    <property type="match status" value="1"/>
</dbReference>
<dbReference type="PROSITE" id="PS51257">
    <property type="entry name" value="PROKAR_LIPOPROTEIN"/>
    <property type="match status" value="1"/>
</dbReference>
<protein>
    <recommendedName>
        <fullName evidence="2">PKD domain-containing protein</fullName>
    </recommendedName>
</protein>
<evidence type="ECO:0000313" key="3">
    <source>
        <dbReference type="EMBL" id="ARS36193.1"/>
    </source>
</evidence>
<proteinExistence type="predicted"/>
<keyword evidence="1" id="KW-0732">Signal</keyword>
<keyword evidence="4" id="KW-1185">Reference proteome</keyword>
<reference evidence="4" key="1">
    <citation type="submission" date="2017-05" db="EMBL/GenBank/DDBJ databases">
        <authorList>
            <person name="Ray J."/>
            <person name="Price M."/>
            <person name="Deutschbauer A."/>
        </authorList>
    </citation>
    <scope>NUCLEOTIDE SEQUENCE [LARGE SCALE GENOMIC DNA]</scope>
    <source>
        <strain evidence="4">DSM 19842</strain>
    </source>
</reference>
<accession>A0A1X9YTK5</accession>
<dbReference type="SUPFAM" id="SSF49299">
    <property type="entry name" value="PKD domain"/>
    <property type="match status" value="1"/>
</dbReference>
<dbReference type="CDD" id="cd00146">
    <property type="entry name" value="PKD"/>
    <property type="match status" value="1"/>
</dbReference>
<dbReference type="Pfam" id="PF18911">
    <property type="entry name" value="PKD_4"/>
    <property type="match status" value="1"/>
</dbReference>
<dbReference type="AlphaFoldDB" id="A0A1X9YTK5"/>
<dbReference type="Gene3D" id="2.60.40.10">
    <property type="entry name" value="Immunoglobulins"/>
    <property type="match status" value="1"/>
</dbReference>
<dbReference type="RefSeq" id="WP_084196223.1">
    <property type="nucleotide sequence ID" value="NZ_CP021235.1"/>
</dbReference>
<evidence type="ECO:0000259" key="2">
    <source>
        <dbReference type="PROSITE" id="PS50093"/>
    </source>
</evidence>
<dbReference type="KEGG" id="pact:CA264_12535"/>